<evidence type="ECO:0000313" key="1">
    <source>
        <dbReference type="EMBL" id="KAH7917103.1"/>
    </source>
</evidence>
<reference evidence="1" key="1">
    <citation type="journal article" date="2021" name="New Phytol.">
        <title>Evolutionary innovations through gain and loss of genes in the ectomycorrhizal Boletales.</title>
        <authorList>
            <person name="Wu G."/>
            <person name="Miyauchi S."/>
            <person name="Morin E."/>
            <person name="Kuo A."/>
            <person name="Drula E."/>
            <person name="Varga T."/>
            <person name="Kohler A."/>
            <person name="Feng B."/>
            <person name="Cao Y."/>
            <person name="Lipzen A."/>
            <person name="Daum C."/>
            <person name="Hundley H."/>
            <person name="Pangilinan J."/>
            <person name="Johnson J."/>
            <person name="Barry K."/>
            <person name="LaButti K."/>
            <person name="Ng V."/>
            <person name="Ahrendt S."/>
            <person name="Min B."/>
            <person name="Choi I.G."/>
            <person name="Park H."/>
            <person name="Plett J.M."/>
            <person name="Magnuson J."/>
            <person name="Spatafora J.W."/>
            <person name="Nagy L.G."/>
            <person name="Henrissat B."/>
            <person name="Grigoriev I.V."/>
            <person name="Yang Z.L."/>
            <person name="Xu J."/>
            <person name="Martin F.M."/>
        </authorList>
    </citation>
    <scope>NUCLEOTIDE SEQUENCE</scope>
    <source>
        <strain evidence="1">KUC20120723A-06</strain>
    </source>
</reference>
<keyword evidence="2" id="KW-1185">Reference proteome</keyword>
<protein>
    <submittedName>
        <fullName evidence="1">Cytochrome P450</fullName>
    </submittedName>
</protein>
<name>A0ACB8AW76_9AGAM</name>
<feature type="non-terminal residue" evidence="1">
    <location>
        <position position="1"/>
    </location>
</feature>
<comment type="caution">
    <text evidence="1">The sequence shown here is derived from an EMBL/GenBank/DDBJ whole genome shotgun (WGS) entry which is preliminary data.</text>
</comment>
<evidence type="ECO:0000313" key="2">
    <source>
        <dbReference type="Proteomes" id="UP000790709"/>
    </source>
</evidence>
<organism evidence="1 2">
    <name type="scientific">Leucogyrophana mollusca</name>
    <dbReference type="NCBI Taxonomy" id="85980"/>
    <lineage>
        <taxon>Eukaryota</taxon>
        <taxon>Fungi</taxon>
        <taxon>Dikarya</taxon>
        <taxon>Basidiomycota</taxon>
        <taxon>Agaricomycotina</taxon>
        <taxon>Agaricomycetes</taxon>
        <taxon>Agaricomycetidae</taxon>
        <taxon>Boletales</taxon>
        <taxon>Boletales incertae sedis</taxon>
        <taxon>Leucogyrophana</taxon>
    </lineage>
</organism>
<gene>
    <name evidence="1" type="ORF">BV22DRAFT_1135699</name>
</gene>
<sequence length="155" mass="17708">YPIHFAVLHETLRLWPGVQKNARLALSDDVLPSVPEQGYHLPVRVSKGDYVLWSDYAMMRNCKVWGPDAREFNPDRHLDVHGQFVKPPQPKFHAFGAGPRLCPGSRLTTYEFISFWAALLPVFNFVPIEARERFPTDALTTSMEGPFMVVVKSRL</sequence>
<dbReference type="Proteomes" id="UP000790709">
    <property type="component" value="Unassembled WGS sequence"/>
</dbReference>
<dbReference type="EMBL" id="MU267275">
    <property type="protein sequence ID" value="KAH7917103.1"/>
    <property type="molecule type" value="Genomic_DNA"/>
</dbReference>
<accession>A0ACB8AW76</accession>
<proteinExistence type="predicted"/>